<name>A0A699ZVB9_HAELA</name>
<reference evidence="1 2" key="1">
    <citation type="submission" date="2020-02" db="EMBL/GenBank/DDBJ databases">
        <title>Draft genome sequence of Haematococcus lacustris strain NIES-144.</title>
        <authorList>
            <person name="Morimoto D."/>
            <person name="Nakagawa S."/>
            <person name="Yoshida T."/>
            <person name="Sawayama S."/>
        </authorList>
    </citation>
    <scope>NUCLEOTIDE SEQUENCE [LARGE SCALE GENOMIC DNA]</scope>
    <source>
        <strain evidence="1 2">NIES-144</strain>
    </source>
</reference>
<dbReference type="EMBL" id="BLLF01002940">
    <property type="protein sequence ID" value="GFH25865.1"/>
    <property type="molecule type" value="Genomic_DNA"/>
</dbReference>
<dbReference type="GO" id="GO:0005737">
    <property type="term" value="C:cytoplasm"/>
    <property type="evidence" value="ECO:0007669"/>
    <property type="project" value="TreeGrafter"/>
</dbReference>
<dbReference type="PANTHER" id="PTHR23114">
    <property type="entry name" value="M7GPPPN-MRNA HYDROLASE"/>
    <property type="match status" value="1"/>
</dbReference>
<accession>A0A699ZVB9</accession>
<dbReference type="GO" id="GO:0016787">
    <property type="term" value="F:hydrolase activity"/>
    <property type="evidence" value="ECO:0007669"/>
    <property type="project" value="UniProtKB-KW"/>
</dbReference>
<evidence type="ECO:0000313" key="1">
    <source>
        <dbReference type="EMBL" id="GFH25865.1"/>
    </source>
</evidence>
<protein>
    <submittedName>
        <fullName evidence="1">Nudix hydrolase domain-containing protein</fullName>
    </submittedName>
</protein>
<organism evidence="1 2">
    <name type="scientific">Haematococcus lacustris</name>
    <name type="common">Green alga</name>
    <name type="synonym">Haematococcus pluvialis</name>
    <dbReference type="NCBI Taxonomy" id="44745"/>
    <lineage>
        <taxon>Eukaryota</taxon>
        <taxon>Viridiplantae</taxon>
        <taxon>Chlorophyta</taxon>
        <taxon>core chlorophytes</taxon>
        <taxon>Chlorophyceae</taxon>
        <taxon>CS clade</taxon>
        <taxon>Chlamydomonadales</taxon>
        <taxon>Haematococcaceae</taxon>
        <taxon>Haematococcus</taxon>
    </lineage>
</organism>
<keyword evidence="2" id="KW-1185">Reference proteome</keyword>
<proteinExistence type="predicted"/>
<dbReference type="Gene3D" id="3.90.79.10">
    <property type="entry name" value="Nucleoside Triphosphate Pyrophosphohydrolase"/>
    <property type="match status" value="1"/>
</dbReference>
<dbReference type="Proteomes" id="UP000485058">
    <property type="component" value="Unassembled WGS sequence"/>
</dbReference>
<feature type="non-terminal residue" evidence="1">
    <location>
        <position position="1"/>
    </location>
</feature>
<dbReference type="AlphaFoldDB" id="A0A699ZVB9"/>
<comment type="caution">
    <text evidence="1">The sequence shown here is derived from an EMBL/GenBank/DDBJ whole genome shotgun (WGS) entry which is preliminary data.</text>
</comment>
<dbReference type="GO" id="GO:0000290">
    <property type="term" value="P:deadenylation-dependent decapping of nuclear-transcribed mRNA"/>
    <property type="evidence" value="ECO:0007669"/>
    <property type="project" value="TreeGrafter"/>
</dbReference>
<feature type="non-terminal residue" evidence="1">
    <location>
        <position position="93"/>
    </location>
</feature>
<evidence type="ECO:0000313" key="2">
    <source>
        <dbReference type="Proteomes" id="UP000485058"/>
    </source>
</evidence>
<dbReference type="PANTHER" id="PTHR23114:SF17">
    <property type="entry name" value="M7GPPPN-MRNA HYDROLASE"/>
    <property type="match status" value="1"/>
</dbReference>
<keyword evidence="1" id="KW-0378">Hydrolase</keyword>
<gene>
    <name evidence="1" type="ORF">HaLaN_23903</name>
</gene>
<sequence length="93" mass="10170">VWAGAALQVLEETGLSIEHLIDPEQFLQASHEGKPFKLFIVSGVDPDTTRFAPLCKGEVGAFAWCYVTELPCSAEEAGQVYMASGGSRQRFFM</sequence>